<organism evidence="2 3">
    <name type="scientific">Pedobacter gandavensis</name>
    <dbReference type="NCBI Taxonomy" id="2679963"/>
    <lineage>
        <taxon>Bacteria</taxon>
        <taxon>Pseudomonadati</taxon>
        <taxon>Bacteroidota</taxon>
        <taxon>Sphingobacteriia</taxon>
        <taxon>Sphingobacteriales</taxon>
        <taxon>Sphingobacteriaceae</taxon>
        <taxon>Pedobacter</taxon>
    </lineage>
</organism>
<feature type="chain" id="PRO_5046775211" description="Outer membrane protein beta-barrel domain-containing protein" evidence="1">
    <location>
        <begin position="26"/>
        <end position="183"/>
    </location>
</feature>
<evidence type="ECO:0000313" key="2">
    <source>
        <dbReference type="EMBL" id="MBB2148275.1"/>
    </source>
</evidence>
<reference evidence="2 3" key="1">
    <citation type="submission" date="2019-11" db="EMBL/GenBank/DDBJ databases">
        <title>Description of Pedobacter sp. LMG 31462T.</title>
        <authorList>
            <person name="Carlier A."/>
            <person name="Qi S."/>
            <person name="Vandamme P."/>
        </authorList>
    </citation>
    <scope>NUCLEOTIDE SEQUENCE [LARGE SCALE GENOMIC DNA]</scope>
    <source>
        <strain evidence="2 3">LMG 31462</strain>
    </source>
</reference>
<sequence length="183" mass="20073">MNRKNWMLAMLLSLSITCYKSSVSAQSSIKRGYFNKTKVGFLPGLNDQDQRGFKQRGTEITNVNGYFVSPQFTVGIGLGIVAYVNPTITTIPIFIHAEYDLKNGKSVPYLFGGTGYSFSTANLTTGGLMAESGLGWRIPASNRTSISPELGYRYQRVKYKFIGSSGYAKDNISSLSIGASLRF</sequence>
<evidence type="ECO:0008006" key="4">
    <source>
        <dbReference type="Google" id="ProtNLM"/>
    </source>
</evidence>
<keyword evidence="1" id="KW-0732">Signal</keyword>
<dbReference type="EMBL" id="WNXC01000001">
    <property type="protein sequence ID" value="MBB2148275.1"/>
    <property type="molecule type" value="Genomic_DNA"/>
</dbReference>
<accession>A0ABR6ESN5</accession>
<gene>
    <name evidence="2" type="ORF">GM920_05070</name>
</gene>
<dbReference type="Proteomes" id="UP000636110">
    <property type="component" value="Unassembled WGS sequence"/>
</dbReference>
<evidence type="ECO:0000313" key="3">
    <source>
        <dbReference type="Proteomes" id="UP000636110"/>
    </source>
</evidence>
<name>A0ABR6ESN5_9SPHI</name>
<comment type="caution">
    <text evidence="2">The sequence shown here is derived from an EMBL/GenBank/DDBJ whole genome shotgun (WGS) entry which is preliminary data.</text>
</comment>
<feature type="signal peptide" evidence="1">
    <location>
        <begin position="1"/>
        <end position="25"/>
    </location>
</feature>
<dbReference type="SUPFAM" id="SSF56925">
    <property type="entry name" value="OMPA-like"/>
    <property type="match status" value="1"/>
</dbReference>
<dbReference type="RefSeq" id="WP_182954041.1">
    <property type="nucleotide sequence ID" value="NZ_WNXC01000001.1"/>
</dbReference>
<evidence type="ECO:0000256" key="1">
    <source>
        <dbReference type="SAM" id="SignalP"/>
    </source>
</evidence>
<proteinExistence type="predicted"/>
<dbReference type="InterPro" id="IPR011250">
    <property type="entry name" value="OMP/PagP_B-barrel"/>
</dbReference>
<keyword evidence="3" id="KW-1185">Reference proteome</keyword>
<protein>
    <recommendedName>
        <fullName evidence="4">Outer membrane protein beta-barrel domain-containing protein</fullName>
    </recommendedName>
</protein>